<dbReference type="PANTHER" id="PTHR46623:SF6">
    <property type="entry name" value="ALPHA_BETA-HYDROLASES SUPERFAMILY PROTEIN"/>
    <property type="match status" value="1"/>
</dbReference>
<feature type="domain" description="Dienelactone hydrolase" evidence="1">
    <location>
        <begin position="11"/>
        <end position="222"/>
    </location>
</feature>
<name>A0A2M9BIM8_9ACTN</name>
<proteinExistence type="predicted"/>
<reference evidence="2 3" key="1">
    <citation type="submission" date="2017-11" db="EMBL/GenBank/DDBJ databases">
        <title>Genomic Encyclopedia of Archaeal and Bacterial Type Strains, Phase II (KMG-II): From Individual Species to Whole Genera.</title>
        <authorList>
            <person name="Goeker M."/>
        </authorList>
    </citation>
    <scope>NUCLEOTIDE SEQUENCE [LARGE SCALE GENOMIC DNA]</scope>
    <source>
        <strain evidence="2 3">DSM 27763</strain>
    </source>
</reference>
<evidence type="ECO:0000313" key="3">
    <source>
        <dbReference type="Proteomes" id="UP000230842"/>
    </source>
</evidence>
<dbReference type="AlphaFoldDB" id="A0A2M9BIM8"/>
<dbReference type="GO" id="GO:0016787">
    <property type="term" value="F:hydrolase activity"/>
    <property type="evidence" value="ECO:0007669"/>
    <property type="project" value="InterPro"/>
</dbReference>
<comment type="caution">
    <text evidence="2">The sequence shown here is derived from an EMBL/GenBank/DDBJ whole genome shotgun (WGS) entry which is preliminary data.</text>
</comment>
<dbReference type="InterPro" id="IPR029058">
    <property type="entry name" value="AB_hydrolase_fold"/>
</dbReference>
<dbReference type="InterPro" id="IPR051049">
    <property type="entry name" value="Dienelactone_hydrolase-like"/>
</dbReference>
<keyword evidence="3" id="KW-1185">Reference proteome</keyword>
<evidence type="ECO:0000259" key="1">
    <source>
        <dbReference type="Pfam" id="PF01738"/>
    </source>
</evidence>
<dbReference type="EMBL" id="PGEZ01000001">
    <property type="protein sequence ID" value="PJJ57772.1"/>
    <property type="molecule type" value="Genomic_DNA"/>
</dbReference>
<dbReference type="Proteomes" id="UP000230842">
    <property type="component" value="Unassembled WGS sequence"/>
</dbReference>
<accession>A0A2M9BIM8</accession>
<dbReference type="Pfam" id="PF01738">
    <property type="entry name" value="DLH"/>
    <property type="match status" value="1"/>
</dbReference>
<sequence>MKVETDDGAMPAHLWLPETGRGPGILLVQEIFGVSAYIRRRAADLAALGYVVLAPEIFWRLGVSEVATGPDMLDEALAVAGRADWDLAVADATAALSALRERAEVDAGVGVVGFCFGGGLAYAVAAGSPVDALVSYYGSALPSLIEAVPAIEAPSLHHFGDADTYIPPETVEKIRVSVSTGGPVELHVHPGAGHAFDNDDFVAHHAEASAAAWSITERWLASTLPAA</sequence>
<dbReference type="SUPFAM" id="SSF53474">
    <property type="entry name" value="alpha/beta-Hydrolases"/>
    <property type="match status" value="1"/>
</dbReference>
<gene>
    <name evidence="2" type="ORF">CLV56_2010</name>
</gene>
<protein>
    <submittedName>
        <fullName evidence="2">Carboxymethylenebutenolidase</fullName>
    </submittedName>
</protein>
<evidence type="ECO:0000313" key="2">
    <source>
        <dbReference type="EMBL" id="PJJ57772.1"/>
    </source>
</evidence>
<organism evidence="2 3">
    <name type="scientific">Mumia flava</name>
    <dbReference type="NCBI Taxonomy" id="1348852"/>
    <lineage>
        <taxon>Bacteria</taxon>
        <taxon>Bacillati</taxon>
        <taxon>Actinomycetota</taxon>
        <taxon>Actinomycetes</taxon>
        <taxon>Propionibacteriales</taxon>
        <taxon>Nocardioidaceae</taxon>
        <taxon>Mumia</taxon>
    </lineage>
</organism>
<dbReference type="Gene3D" id="3.40.50.1820">
    <property type="entry name" value="alpha/beta hydrolase"/>
    <property type="match status" value="1"/>
</dbReference>
<dbReference type="PANTHER" id="PTHR46623">
    <property type="entry name" value="CARBOXYMETHYLENEBUTENOLIDASE-RELATED"/>
    <property type="match status" value="1"/>
</dbReference>
<dbReference type="InterPro" id="IPR002925">
    <property type="entry name" value="Dienelactn_hydro"/>
</dbReference>